<feature type="compositionally biased region" description="Basic and acidic residues" evidence="1">
    <location>
        <begin position="1066"/>
        <end position="1085"/>
    </location>
</feature>
<feature type="compositionally biased region" description="Acidic residues" evidence="1">
    <location>
        <begin position="1205"/>
        <end position="1221"/>
    </location>
</feature>
<dbReference type="VEuPathDB" id="PlasmoDB:C922_03619"/>
<dbReference type="RefSeq" id="XP_008817433.1">
    <property type="nucleotide sequence ID" value="XM_008819211.1"/>
</dbReference>
<proteinExistence type="predicted"/>
<accession>W7A2I4</accession>
<feature type="compositionally biased region" description="Polar residues" evidence="1">
    <location>
        <begin position="1020"/>
        <end position="1036"/>
    </location>
</feature>
<dbReference type="InterPro" id="IPR032710">
    <property type="entry name" value="NTF2-like_dom_sf"/>
</dbReference>
<sequence length="1389" mass="152112">MNYRGTDTKQYNKSKNKFPLLFYKNKYSSAKQYLGQGSGPVNTQAAQNTQGGHITQGSHSNQGPHHVGDNVCNVFQGSTTNNPGSLNNNTSMYYKRRSNFTGAGMIPTNSISGGDLKNSSTMMSYNDDIYHFEKQKLLNGGATGTAGGMNAYHMDVTHGNSTSGSVNNAGGNQGSVHPGSSHHSRFYNNKNTYNFHTKKEGRQNYESYLSYMHDGTNSNTHGEVTHGNRSYKNYNYDTNRESYVNMSGPKNLNRYYDAGDGTSSMNMSGQKKVNYFDANVGSGTGGGYNHGATHGTTHGTTHAGVHSTAHNGSRDAGGLDLYGANDQLRRVLPRGKNVLQNPSVLGSEKKEPMLIMINGERTSNVEDVHKVGMKVFKKQNHAQGGDEYEEEEEEDDVDVDEAEEEDDVDLPFGKNSHHVGTTNRSSSHRDGYNNAKEVTFTKNDARKGVTPPSNSANLSNAGRTINANGDAASGRARNPHDGVPNVETTSSRPEVSTPSNHLTGVNSKSLDSTNGSAYNIAYMFIYQYYYVLHTKKSMMHNFYAENAILMVSFNYQNGVERKGSGPSGSGVEKKGGGSGGSLHPQDDAEMFFNLSQINVEGSERSGNMVKMKNKKMIAEYYDKLGISECTVHIDTIQVINLHDEIYLYIHGKIKKNKSTNLFYYFVQNIHLHKYTVCQYYVDVDFVHYYYLDVVEQQLEDLTQVGSGRKAMIGSLGRAANPGSDLFDVKGKEDATKKKAKVSKLNATLGGKVAIREAGEADATSSSRLKGDTNKTVSGLKKGAVKKTEVEPILTSTQSSIPKESKEKMSSIKGQLDEGILYPLGHAKYGTNTKQSVLTSSMINKSSERKNHLAKYAQRYGTPGEEEEDEEAEEEQVDYLDVGDEDDIEEDDEEDADLDVEDDEEEQKRDLAAFGEDPEESYEDVEVAAQAGAEIAKLSRGNERGATKGAAYSKRDEVALLKRSQGIGKPVNKVTGHHDPESNGTNATLKKSNKLKNEDEDVHKGSINASRVGNGAGEGGTQMQAANDSSARKQQIASADGGKKEWTKQKGAITTTAAAAGMSSTGKEAEEKVANAKEGDGKDHVTSKTAETTDANKTKKNRSDGSNNVWKVDSEDKCPKMENILKEEKTLNENSKKKKKEKETSSKVDPNSWVFRVMKNNGGANSGESGTPAGGTQKVQQGEKSAHGAKHSDEVKHGDGSKPTEEGETDVETQEEEAEEQEINANDKKIIIHNIHKSMDKKKINDCIIDRLKNYNDGHAVQIDIYQRSAKKLFPSSFSSANYDKGKAAENYSYAIAELDCRQSQKLLLDLGLYCNGIKLSIENFKEKRKMPEAAKRSNRKFNGFGGGAPLNASKARDDRYRNSFRGSSSTVTTMGVVSFRSKRNNIFVK</sequence>
<feature type="compositionally biased region" description="Acidic residues" evidence="1">
    <location>
        <begin position="863"/>
        <end position="904"/>
    </location>
</feature>
<feature type="compositionally biased region" description="Polar residues" evidence="1">
    <location>
        <begin position="39"/>
        <end position="63"/>
    </location>
</feature>
<feature type="compositionally biased region" description="Low complexity" evidence="1">
    <location>
        <begin position="1048"/>
        <end position="1065"/>
    </location>
</feature>
<dbReference type="InterPro" id="IPR018222">
    <property type="entry name" value="Nuclear_transport_factor_2_euk"/>
</dbReference>
<feature type="compositionally biased region" description="Basic and acidic residues" evidence="1">
    <location>
        <begin position="1183"/>
        <end position="1204"/>
    </location>
</feature>
<feature type="region of interest" description="Disordered" evidence="1">
    <location>
        <begin position="561"/>
        <end position="581"/>
    </location>
</feature>
<evidence type="ECO:0000259" key="2">
    <source>
        <dbReference type="PROSITE" id="PS50177"/>
    </source>
</evidence>
<feature type="region of interest" description="Disordered" evidence="1">
    <location>
        <begin position="854"/>
        <end position="921"/>
    </location>
</feature>
<protein>
    <recommendedName>
        <fullName evidence="2">NTF2 domain-containing protein</fullName>
    </recommendedName>
</protein>
<feature type="region of interest" description="Disordered" evidence="1">
    <location>
        <begin position="962"/>
        <end position="1224"/>
    </location>
</feature>
<gene>
    <name evidence="3" type="ORF">C922_03619</name>
</gene>
<evidence type="ECO:0000313" key="3">
    <source>
        <dbReference type="EMBL" id="EUD65895.1"/>
    </source>
</evidence>
<feature type="compositionally biased region" description="Polar residues" evidence="1">
    <location>
        <begin position="486"/>
        <end position="510"/>
    </location>
</feature>
<dbReference type="SUPFAM" id="SSF54427">
    <property type="entry name" value="NTF2-like"/>
    <property type="match status" value="1"/>
</dbReference>
<dbReference type="GeneID" id="20038893"/>
<feature type="domain" description="NTF2" evidence="2">
    <location>
        <begin position="520"/>
        <end position="688"/>
    </location>
</feature>
<feature type="compositionally biased region" description="Basic and acidic residues" evidence="1">
    <location>
        <begin position="1093"/>
        <end position="1102"/>
    </location>
</feature>
<dbReference type="OrthoDB" id="378854at2759"/>
<reference evidence="3 4" key="1">
    <citation type="submission" date="2013-02" db="EMBL/GenBank/DDBJ databases">
        <title>The Genome Sequence of Plasmodium inui San Antonio 1.</title>
        <authorList>
            <consortium name="The Broad Institute Genome Sequencing Platform"/>
            <consortium name="The Broad Institute Genome Sequencing Center for Infectious Disease"/>
            <person name="Neafsey D."/>
            <person name="Cheeseman I."/>
            <person name="Volkman S."/>
            <person name="Adams J."/>
            <person name="Walker B."/>
            <person name="Young S.K."/>
            <person name="Zeng Q."/>
            <person name="Gargeya S."/>
            <person name="Fitzgerald M."/>
            <person name="Haas B."/>
            <person name="Abouelleil A."/>
            <person name="Alvarado L."/>
            <person name="Arachchi H.M."/>
            <person name="Berlin A.M."/>
            <person name="Chapman S.B."/>
            <person name="Dewar J."/>
            <person name="Goldberg J."/>
            <person name="Griggs A."/>
            <person name="Gujja S."/>
            <person name="Hansen M."/>
            <person name="Howarth C."/>
            <person name="Imamovic A."/>
            <person name="Larimer J."/>
            <person name="McCowan C."/>
            <person name="Murphy C."/>
            <person name="Neiman D."/>
            <person name="Pearson M."/>
            <person name="Priest M."/>
            <person name="Roberts A."/>
            <person name="Saif S."/>
            <person name="Shea T."/>
            <person name="Sisk P."/>
            <person name="Sykes S."/>
            <person name="Wortman J."/>
            <person name="Nusbaum C."/>
            <person name="Birren B."/>
        </authorList>
    </citation>
    <scope>NUCLEOTIDE SEQUENCE [LARGE SCALE GENOMIC DNA]</scope>
    <source>
        <strain evidence="3 4">San Antonio 1</strain>
    </source>
</reference>
<feature type="compositionally biased region" description="Basic and acidic residues" evidence="1">
    <location>
        <begin position="1111"/>
        <end position="1145"/>
    </location>
</feature>
<dbReference type="Gene3D" id="3.10.450.50">
    <property type="match status" value="1"/>
</dbReference>
<feature type="compositionally biased region" description="Basic and acidic residues" evidence="1">
    <location>
        <begin position="994"/>
        <end position="1003"/>
    </location>
</feature>
<organism evidence="3 4">
    <name type="scientific">Plasmodium inui San Antonio 1</name>
    <dbReference type="NCBI Taxonomy" id="1237626"/>
    <lineage>
        <taxon>Eukaryota</taxon>
        <taxon>Sar</taxon>
        <taxon>Alveolata</taxon>
        <taxon>Apicomplexa</taxon>
        <taxon>Aconoidasida</taxon>
        <taxon>Haemosporida</taxon>
        <taxon>Plasmodiidae</taxon>
        <taxon>Plasmodium</taxon>
        <taxon>Plasmodium (Plasmodium)</taxon>
    </lineage>
</organism>
<evidence type="ECO:0000313" key="4">
    <source>
        <dbReference type="Proteomes" id="UP000030640"/>
    </source>
</evidence>
<dbReference type="PROSITE" id="PS50177">
    <property type="entry name" value="NTF2_DOMAIN"/>
    <property type="match status" value="1"/>
</dbReference>
<dbReference type="Proteomes" id="UP000030640">
    <property type="component" value="Unassembled WGS sequence"/>
</dbReference>
<dbReference type="EMBL" id="KI965475">
    <property type="protein sequence ID" value="EUD65895.1"/>
    <property type="molecule type" value="Genomic_DNA"/>
</dbReference>
<evidence type="ECO:0000256" key="1">
    <source>
        <dbReference type="SAM" id="MobiDB-lite"/>
    </source>
</evidence>
<feature type="region of interest" description="Disordered" evidence="1">
    <location>
        <begin position="38"/>
        <end position="66"/>
    </location>
</feature>
<keyword evidence="4" id="KW-1185">Reference proteome</keyword>
<feature type="region of interest" description="Disordered" evidence="1">
    <location>
        <begin position="378"/>
        <end position="510"/>
    </location>
</feature>
<feature type="compositionally biased region" description="Polar residues" evidence="1">
    <location>
        <begin position="451"/>
        <end position="467"/>
    </location>
</feature>
<name>W7A2I4_9APIC</name>
<feature type="compositionally biased region" description="Acidic residues" evidence="1">
    <location>
        <begin position="386"/>
        <end position="409"/>
    </location>
</feature>